<keyword evidence="4 6" id="KW-1133">Transmembrane helix</keyword>
<dbReference type="RefSeq" id="WP_109033771.1">
    <property type="nucleotide sequence ID" value="NZ_CP029210.1"/>
</dbReference>
<protein>
    <submittedName>
        <fullName evidence="7">Prepilin-type cleavage/methylation domain-containing protein</fullName>
    </submittedName>
</protein>
<dbReference type="SUPFAM" id="SSF54523">
    <property type="entry name" value="Pili subunits"/>
    <property type="match status" value="1"/>
</dbReference>
<dbReference type="KEGG" id="aon:DEH84_00255"/>
<dbReference type="AlphaFoldDB" id="A0A2U8FM78"/>
<dbReference type="EMBL" id="CP029210">
    <property type="protein sequence ID" value="AWI52053.1"/>
    <property type="molecule type" value="Genomic_DNA"/>
</dbReference>
<dbReference type="Pfam" id="PF07963">
    <property type="entry name" value="N_methyl"/>
    <property type="match status" value="1"/>
</dbReference>
<dbReference type="GO" id="GO:0015628">
    <property type="term" value="P:protein secretion by the type II secretion system"/>
    <property type="evidence" value="ECO:0007669"/>
    <property type="project" value="InterPro"/>
</dbReference>
<dbReference type="Proteomes" id="UP000244892">
    <property type="component" value="Chromosome"/>
</dbReference>
<accession>A0A2U8FM78</accession>
<dbReference type="GO" id="GO:0015627">
    <property type="term" value="C:type II protein secretion system complex"/>
    <property type="evidence" value="ECO:0007669"/>
    <property type="project" value="InterPro"/>
</dbReference>
<feature type="transmembrane region" description="Helical" evidence="6">
    <location>
        <begin position="20"/>
        <end position="41"/>
    </location>
</feature>
<reference evidence="7 8" key="1">
    <citation type="submission" date="2018-05" db="EMBL/GenBank/DDBJ databases">
        <title>complete genome sequence of Aquabacterium olei NBRC 110486.</title>
        <authorList>
            <person name="Tang B."/>
            <person name="Chang J."/>
            <person name="Zhang L."/>
            <person name="Yang H."/>
        </authorList>
    </citation>
    <scope>NUCLEOTIDE SEQUENCE [LARGE SCALE GENOMIC DNA]</scope>
    <source>
        <strain evidence="7 8">NBRC 110486</strain>
    </source>
</reference>
<name>A0A2U8FM78_9BURK</name>
<keyword evidence="5 6" id="KW-0472">Membrane</keyword>
<evidence type="ECO:0000256" key="1">
    <source>
        <dbReference type="ARBA" id="ARBA00004167"/>
    </source>
</evidence>
<evidence type="ECO:0000256" key="4">
    <source>
        <dbReference type="ARBA" id="ARBA00022989"/>
    </source>
</evidence>
<keyword evidence="2" id="KW-0488">Methylation</keyword>
<dbReference type="OrthoDB" id="5296638at2"/>
<sequence length="158" mass="17484">MQPTLLIPWRPSRAPRGFTLIEVLLIVALIGVLAAIALPMYHGYQDRTRTRIAAQDIAAISVQIQRHWDDNRAFPADLAAVGANRNDPWGRPYVYYNVDANGRGGARKDRALNPINSDFDLYSMGPDGVTKSQVSNQDSLDDVIRGRDGQYVGVASEF</sequence>
<dbReference type="PANTHER" id="PTHR30093">
    <property type="entry name" value="GENERAL SECRETION PATHWAY PROTEIN G"/>
    <property type="match status" value="1"/>
</dbReference>
<dbReference type="InterPro" id="IPR045584">
    <property type="entry name" value="Pilin-like"/>
</dbReference>
<evidence type="ECO:0000256" key="3">
    <source>
        <dbReference type="ARBA" id="ARBA00022692"/>
    </source>
</evidence>
<gene>
    <name evidence="7" type="ORF">DEH84_00255</name>
</gene>
<dbReference type="PROSITE" id="PS00409">
    <property type="entry name" value="PROKAR_NTER_METHYL"/>
    <property type="match status" value="1"/>
</dbReference>
<evidence type="ECO:0000313" key="8">
    <source>
        <dbReference type="Proteomes" id="UP000244892"/>
    </source>
</evidence>
<organism evidence="7 8">
    <name type="scientific">Aquabacterium olei</name>
    <dbReference type="NCBI Taxonomy" id="1296669"/>
    <lineage>
        <taxon>Bacteria</taxon>
        <taxon>Pseudomonadati</taxon>
        <taxon>Pseudomonadota</taxon>
        <taxon>Betaproteobacteria</taxon>
        <taxon>Burkholderiales</taxon>
        <taxon>Aquabacterium</taxon>
    </lineage>
</organism>
<dbReference type="GO" id="GO:0016020">
    <property type="term" value="C:membrane"/>
    <property type="evidence" value="ECO:0007669"/>
    <property type="project" value="UniProtKB-SubCell"/>
</dbReference>
<evidence type="ECO:0000256" key="6">
    <source>
        <dbReference type="SAM" id="Phobius"/>
    </source>
</evidence>
<dbReference type="PRINTS" id="PR00813">
    <property type="entry name" value="BCTERIALGSPG"/>
</dbReference>
<keyword evidence="3 6" id="KW-0812">Transmembrane</keyword>
<comment type="subcellular location">
    <subcellularLocation>
        <location evidence="1">Membrane</location>
        <topology evidence="1">Single-pass membrane protein</topology>
    </subcellularLocation>
</comment>
<dbReference type="InterPro" id="IPR000983">
    <property type="entry name" value="Bac_GSPG_pilin"/>
</dbReference>
<keyword evidence="8" id="KW-1185">Reference proteome</keyword>
<evidence type="ECO:0000313" key="7">
    <source>
        <dbReference type="EMBL" id="AWI52053.1"/>
    </source>
</evidence>
<evidence type="ECO:0000256" key="2">
    <source>
        <dbReference type="ARBA" id="ARBA00022481"/>
    </source>
</evidence>
<dbReference type="Gene3D" id="3.30.700.10">
    <property type="entry name" value="Glycoprotein, Type 4 Pilin"/>
    <property type="match status" value="1"/>
</dbReference>
<dbReference type="PANTHER" id="PTHR30093:SF44">
    <property type="entry name" value="TYPE II SECRETION SYSTEM CORE PROTEIN G"/>
    <property type="match status" value="1"/>
</dbReference>
<dbReference type="NCBIfam" id="TIGR02532">
    <property type="entry name" value="IV_pilin_GFxxxE"/>
    <property type="match status" value="1"/>
</dbReference>
<evidence type="ECO:0000256" key="5">
    <source>
        <dbReference type="ARBA" id="ARBA00023136"/>
    </source>
</evidence>
<proteinExistence type="predicted"/>
<dbReference type="InterPro" id="IPR012902">
    <property type="entry name" value="N_methyl_site"/>
</dbReference>